<dbReference type="AlphaFoldDB" id="A0A9P0AXT8"/>
<sequence length="153" mass="18096">MANRTIFIYIYFFDNVDDIDPENMWFKQEGATCQTAKEIINHWLESENPFNPEKVEKILKEILEEAMENMTYNSEKCAAQAKWASDQIKSDVKKLEFDRYKIIVLVTFGEKNQQDVFVSMNFLWDAEKDKYAKYTAENNTVYGIALCFGLYYE</sequence>
<dbReference type="CDD" id="cd21451">
    <property type="entry name" value="DLC-like_TCTEX1D"/>
    <property type="match status" value="1"/>
</dbReference>
<dbReference type="Gene3D" id="3.30.1140.40">
    <property type="entry name" value="Tctex-1"/>
    <property type="match status" value="1"/>
</dbReference>
<comment type="similarity">
    <text evidence="1">Belongs to the dynein light chain Tctex-type family.</text>
</comment>
<gene>
    <name evidence="2" type="ORF">MELIAE_LOCUS3603</name>
</gene>
<dbReference type="GO" id="GO:0007018">
    <property type="term" value="P:microtubule-based movement"/>
    <property type="evidence" value="ECO:0007669"/>
    <property type="project" value="TreeGrafter"/>
</dbReference>
<organism evidence="2 3">
    <name type="scientific">Brassicogethes aeneus</name>
    <name type="common">Rape pollen beetle</name>
    <name type="synonym">Meligethes aeneus</name>
    <dbReference type="NCBI Taxonomy" id="1431903"/>
    <lineage>
        <taxon>Eukaryota</taxon>
        <taxon>Metazoa</taxon>
        <taxon>Ecdysozoa</taxon>
        <taxon>Arthropoda</taxon>
        <taxon>Hexapoda</taxon>
        <taxon>Insecta</taxon>
        <taxon>Pterygota</taxon>
        <taxon>Neoptera</taxon>
        <taxon>Endopterygota</taxon>
        <taxon>Coleoptera</taxon>
        <taxon>Polyphaga</taxon>
        <taxon>Cucujiformia</taxon>
        <taxon>Nitidulidae</taxon>
        <taxon>Meligethinae</taxon>
        <taxon>Brassicogethes</taxon>
    </lineage>
</organism>
<name>A0A9P0AXT8_BRAAE</name>
<keyword evidence="3" id="KW-1185">Reference proteome</keyword>
<dbReference type="InterPro" id="IPR005334">
    <property type="entry name" value="Tctex-1-like"/>
</dbReference>
<evidence type="ECO:0000313" key="2">
    <source>
        <dbReference type="EMBL" id="CAH0550885.1"/>
    </source>
</evidence>
<dbReference type="PANTHER" id="PTHR21255">
    <property type="entry name" value="T-COMPLEX-ASSOCIATED-TESTIS-EXPRESSED 1/ DYNEIN LIGHT CHAIN"/>
    <property type="match status" value="1"/>
</dbReference>
<accession>A0A9P0AXT8</accession>
<proteinExistence type="inferred from homology"/>
<dbReference type="InterPro" id="IPR038586">
    <property type="entry name" value="Tctex-1-like_sf"/>
</dbReference>
<dbReference type="EMBL" id="OV121133">
    <property type="protein sequence ID" value="CAH0550885.1"/>
    <property type="molecule type" value="Genomic_DNA"/>
</dbReference>
<dbReference type="GO" id="GO:0005868">
    <property type="term" value="C:cytoplasmic dynein complex"/>
    <property type="evidence" value="ECO:0007669"/>
    <property type="project" value="TreeGrafter"/>
</dbReference>
<dbReference type="Proteomes" id="UP001154078">
    <property type="component" value="Chromosome 2"/>
</dbReference>
<dbReference type="PANTHER" id="PTHR21255:SF65">
    <property type="entry name" value="TCTEX1 DOMAIN-CONTAINING PROTEIN 2"/>
    <property type="match status" value="1"/>
</dbReference>
<protein>
    <submittedName>
        <fullName evidence="2">Uncharacterized protein</fullName>
    </submittedName>
</protein>
<evidence type="ECO:0000313" key="3">
    <source>
        <dbReference type="Proteomes" id="UP001154078"/>
    </source>
</evidence>
<reference evidence="2" key="1">
    <citation type="submission" date="2021-12" db="EMBL/GenBank/DDBJ databases">
        <authorList>
            <person name="King R."/>
        </authorList>
    </citation>
    <scope>NUCLEOTIDE SEQUENCE</scope>
</reference>
<dbReference type="GO" id="GO:0045505">
    <property type="term" value="F:dynein intermediate chain binding"/>
    <property type="evidence" value="ECO:0007669"/>
    <property type="project" value="TreeGrafter"/>
</dbReference>
<dbReference type="OrthoDB" id="10248487at2759"/>
<dbReference type="GO" id="GO:0005737">
    <property type="term" value="C:cytoplasm"/>
    <property type="evidence" value="ECO:0007669"/>
    <property type="project" value="TreeGrafter"/>
</dbReference>
<evidence type="ECO:0000256" key="1">
    <source>
        <dbReference type="ARBA" id="ARBA00005361"/>
    </source>
</evidence>
<dbReference type="Pfam" id="PF03645">
    <property type="entry name" value="Tctex-1"/>
    <property type="match status" value="1"/>
</dbReference>